<keyword evidence="2" id="KW-1003">Cell membrane</keyword>
<keyword evidence="5 7" id="KW-0472">Membrane</keyword>
<comment type="caution">
    <text evidence="9">The sequence shown here is derived from an EMBL/GenBank/DDBJ whole genome shotgun (WGS) entry which is preliminary data.</text>
</comment>
<feature type="transmembrane region" description="Helical" evidence="7">
    <location>
        <begin position="125"/>
        <end position="146"/>
    </location>
</feature>
<evidence type="ECO:0000256" key="2">
    <source>
        <dbReference type="ARBA" id="ARBA00022475"/>
    </source>
</evidence>
<dbReference type="GO" id="GO:0044341">
    <property type="term" value="P:sodium-dependent phosphate transport"/>
    <property type="evidence" value="ECO:0007669"/>
    <property type="project" value="InterPro"/>
</dbReference>
<comment type="subcellular location">
    <subcellularLocation>
        <location evidence="1">Cell membrane</location>
        <topology evidence="1">Multi-pass membrane protein</topology>
    </subcellularLocation>
</comment>
<sequence>MIGSVALLLWGVRMVRTGVTQALGAELRRLVALSSRNRIAAFFSGLIATTLLQSSTAMALVIGSFAGQGIIGLSAALAVMLGADVGSTLAAQLLAFDIKWLWAVLVAGGYVLYSSRESAAGAARAIIGLGFLLLALQELSVAAVTLREAPTLRVVLGAVGAEPLIALGIAALLTWAAHSSLAIVLFVMSLAGSGVIPVSVALTLVLGANIGGAFAPWVALAGSPPAARRVPLGNLLMRGVVGLAVVPFVDYAAEWTSSFVEDAARSVVLFHTAFNLGVALLGLPFVGVLANLLQRWGDEPAGAGDEGKPRHLERSVLDTPSEALACALRESLRMGDLVATMLHDVIAAIEGNDQIPLKDIEKADDTVDRLHEAIKLYLVEASKAPMTEEESRRLLEILTFTTNLEHIGDIIDKNLLGLAAKKVRRQLSFSAEGLEDIRAFHARVIETMRLAANVFATRDVGLARRLFADKSAMRAAERNATESHFVRLKDGRPESIETSSIHIDIIRDLKRIHGHLTATAYPLLEAQGDLAESRLRNQSTKDRRDDLSLSVSGRT</sequence>
<dbReference type="Gene3D" id="1.20.58.220">
    <property type="entry name" value="Phosphate transport system protein phou homolog 2, domain 2"/>
    <property type="match status" value="1"/>
</dbReference>
<evidence type="ECO:0000313" key="10">
    <source>
        <dbReference type="Proteomes" id="UP000599312"/>
    </source>
</evidence>
<dbReference type="NCBIfam" id="NF037997">
    <property type="entry name" value="Na_Pi_symport"/>
    <property type="match status" value="1"/>
</dbReference>
<dbReference type="InterPro" id="IPR038078">
    <property type="entry name" value="PhoU-like_sf"/>
</dbReference>
<gene>
    <name evidence="9" type="ORF">I2H38_00835</name>
</gene>
<dbReference type="GO" id="GO:0005886">
    <property type="term" value="C:plasma membrane"/>
    <property type="evidence" value="ECO:0007669"/>
    <property type="project" value="UniProtKB-SubCell"/>
</dbReference>
<dbReference type="Proteomes" id="UP000599312">
    <property type="component" value="Unassembled WGS sequence"/>
</dbReference>
<dbReference type="GO" id="GO:0005436">
    <property type="term" value="F:sodium:phosphate symporter activity"/>
    <property type="evidence" value="ECO:0007669"/>
    <property type="project" value="InterPro"/>
</dbReference>
<feature type="transmembrane region" description="Helical" evidence="7">
    <location>
        <begin position="235"/>
        <end position="253"/>
    </location>
</feature>
<dbReference type="InterPro" id="IPR003841">
    <property type="entry name" value="Na/Pi_transpt"/>
</dbReference>
<dbReference type="AlphaFoldDB" id="A0A931BLA0"/>
<dbReference type="PANTHER" id="PTHR10010:SF46">
    <property type="entry name" value="SODIUM-DEPENDENT PHOSPHATE TRANSPORT PROTEIN 2B"/>
    <property type="match status" value="1"/>
</dbReference>
<evidence type="ECO:0000256" key="4">
    <source>
        <dbReference type="ARBA" id="ARBA00022989"/>
    </source>
</evidence>
<dbReference type="Pfam" id="PF01895">
    <property type="entry name" value="PhoU"/>
    <property type="match status" value="2"/>
</dbReference>
<evidence type="ECO:0000313" key="9">
    <source>
        <dbReference type="EMBL" id="MBF9231913.1"/>
    </source>
</evidence>
<feature type="domain" description="PhoU" evidence="8">
    <location>
        <begin position="441"/>
        <end position="517"/>
    </location>
</feature>
<keyword evidence="3 7" id="KW-0812">Transmembrane</keyword>
<dbReference type="SUPFAM" id="SSF109755">
    <property type="entry name" value="PhoU-like"/>
    <property type="match status" value="1"/>
</dbReference>
<dbReference type="InterPro" id="IPR026022">
    <property type="entry name" value="PhoU_dom"/>
</dbReference>
<feature type="region of interest" description="Disordered" evidence="6">
    <location>
        <begin position="535"/>
        <end position="555"/>
    </location>
</feature>
<keyword evidence="4 7" id="KW-1133">Transmembrane helix</keyword>
<reference evidence="9" key="1">
    <citation type="submission" date="2020-11" db="EMBL/GenBank/DDBJ databases">
        <authorList>
            <person name="Kim M.K."/>
        </authorList>
    </citation>
    <scope>NUCLEOTIDE SEQUENCE</scope>
    <source>
        <strain evidence="9">BT350</strain>
    </source>
</reference>
<evidence type="ECO:0000256" key="3">
    <source>
        <dbReference type="ARBA" id="ARBA00022692"/>
    </source>
</evidence>
<feature type="compositionally biased region" description="Basic and acidic residues" evidence="6">
    <location>
        <begin position="535"/>
        <end position="547"/>
    </location>
</feature>
<evidence type="ECO:0000256" key="5">
    <source>
        <dbReference type="ARBA" id="ARBA00023136"/>
    </source>
</evidence>
<feature type="transmembrane region" description="Helical" evidence="7">
    <location>
        <begin position="69"/>
        <end position="87"/>
    </location>
</feature>
<feature type="transmembrane region" description="Helical" evidence="7">
    <location>
        <begin position="204"/>
        <end position="223"/>
    </location>
</feature>
<evidence type="ECO:0000256" key="1">
    <source>
        <dbReference type="ARBA" id="ARBA00004651"/>
    </source>
</evidence>
<dbReference type="EMBL" id="JADQDO010000001">
    <property type="protein sequence ID" value="MBF9231913.1"/>
    <property type="molecule type" value="Genomic_DNA"/>
</dbReference>
<name>A0A931BLA0_9HYPH</name>
<evidence type="ECO:0000256" key="7">
    <source>
        <dbReference type="SAM" id="Phobius"/>
    </source>
</evidence>
<dbReference type="PANTHER" id="PTHR10010">
    <property type="entry name" value="SOLUTE CARRIER FAMILY 34 SODIUM PHOSPHATE , MEMBER 2-RELATED"/>
    <property type="match status" value="1"/>
</dbReference>
<protein>
    <submittedName>
        <fullName evidence="9">Na/Pi cotransporter family protein</fullName>
    </submittedName>
</protein>
<feature type="transmembrane region" description="Helical" evidence="7">
    <location>
        <begin position="93"/>
        <end position="113"/>
    </location>
</feature>
<organism evidence="9 10">
    <name type="scientific">Microvirga alba</name>
    <dbReference type="NCBI Taxonomy" id="2791025"/>
    <lineage>
        <taxon>Bacteria</taxon>
        <taxon>Pseudomonadati</taxon>
        <taxon>Pseudomonadota</taxon>
        <taxon>Alphaproteobacteria</taxon>
        <taxon>Hyphomicrobiales</taxon>
        <taxon>Methylobacteriaceae</taxon>
        <taxon>Microvirga</taxon>
    </lineage>
</organism>
<feature type="transmembrane region" description="Helical" evidence="7">
    <location>
        <begin position="273"/>
        <end position="293"/>
    </location>
</feature>
<dbReference type="Pfam" id="PF02690">
    <property type="entry name" value="Na_Pi_cotrans"/>
    <property type="match status" value="2"/>
</dbReference>
<evidence type="ECO:0000256" key="6">
    <source>
        <dbReference type="SAM" id="MobiDB-lite"/>
    </source>
</evidence>
<evidence type="ECO:0000259" key="8">
    <source>
        <dbReference type="Pfam" id="PF01895"/>
    </source>
</evidence>
<proteinExistence type="predicted"/>
<accession>A0A931BLA0</accession>
<keyword evidence="10" id="KW-1185">Reference proteome</keyword>
<feature type="domain" description="PhoU" evidence="8">
    <location>
        <begin position="333"/>
        <end position="411"/>
    </location>
</feature>